<dbReference type="InterPro" id="IPR043127">
    <property type="entry name" value="Sec-1-like_dom3a"/>
</dbReference>
<evidence type="ECO:0000256" key="2">
    <source>
        <dbReference type="SAM" id="MobiDB-lite"/>
    </source>
</evidence>
<comment type="caution">
    <text evidence="3">The sequence shown here is derived from an EMBL/GenBank/DDBJ whole genome shotgun (WGS) entry which is preliminary data.</text>
</comment>
<organism evidence="3 4">
    <name type="scientific">Mycoemilia scoparia</name>
    <dbReference type="NCBI Taxonomy" id="417184"/>
    <lineage>
        <taxon>Eukaryota</taxon>
        <taxon>Fungi</taxon>
        <taxon>Fungi incertae sedis</taxon>
        <taxon>Zoopagomycota</taxon>
        <taxon>Kickxellomycotina</taxon>
        <taxon>Kickxellomycetes</taxon>
        <taxon>Kickxellales</taxon>
        <taxon>Kickxellaceae</taxon>
        <taxon>Mycoemilia</taxon>
    </lineage>
</organism>
<dbReference type="InterPro" id="IPR001619">
    <property type="entry name" value="Sec1-like"/>
</dbReference>
<dbReference type="Gene3D" id="3.90.830.10">
    <property type="entry name" value="Syntaxin Binding Protein 1, Chain A, domain 2"/>
    <property type="match status" value="1"/>
</dbReference>
<proteinExistence type="inferred from homology"/>
<dbReference type="Pfam" id="PF00995">
    <property type="entry name" value="Sec1"/>
    <property type="match status" value="2"/>
</dbReference>
<accession>A0A9W8DXF2</accession>
<dbReference type="Gene3D" id="3.40.50.2060">
    <property type="match status" value="1"/>
</dbReference>
<dbReference type="GO" id="GO:0016192">
    <property type="term" value="P:vesicle-mediated transport"/>
    <property type="evidence" value="ECO:0007669"/>
    <property type="project" value="InterPro"/>
</dbReference>
<evidence type="ECO:0000256" key="1">
    <source>
        <dbReference type="ARBA" id="ARBA00009884"/>
    </source>
</evidence>
<reference evidence="3" key="1">
    <citation type="submission" date="2022-07" db="EMBL/GenBank/DDBJ databases">
        <title>Phylogenomic reconstructions and comparative analyses of Kickxellomycotina fungi.</title>
        <authorList>
            <person name="Reynolds N.K."/>
            <person name="Stajich J.E."/>
            <person name="Barry K."/>
            <person name="Grigoriev I.V."/>
            <person name="Crous P."/>
            <person name="Smith M.E."/>
        </authorList>
    </citation>
    <scope>NUCLEOTIDE SEQUENCE</scope>
    <source>
        <strain evidence="3">NBRC 100468</strain>
    </source>
</reference>
<evidence type="ECO:0000313" key="3">
    <source>
        <dbReference type="EMBL" id="KAJ1922315.1"/>
    </source>
</evidence>
<dbReference type="EMBL" id="JANBPU010000001">
    <property type="protein sequence ID" value="KAJ1922315.1"/>
    <property type="molecule type" value="Genomic_DNA"/>
</dbReference>
<dbReference type="PANTHER" id="PTHR11679">
    <property type="entry name" value="VESICLE PROTEIN SORTING-ASSOCIATED"/>
    <property type="match status" value="1"/>
</dbReference>
<dbReference type="InterPro" id="IPR036045">
    <property type="entry name" value="Sec1-like_sf"/>
</dbReference>
<dbReference type="Gene3D" id="1.25.40.850">
    <property type="match status" value="1"/>
</dbReference>
<dbReference type="InterPro" id="IPR043154">
    <property type="entry name" value="Sec-1-like_dom1"/>
</dbReference>
<feature type="region of interest" description="Disordered" evidence="2">
    <location>
        <begin position="623"/>
        <end position="659"/>
    </location>
</feature>
<feature type="region of interest" description="Disordered" evidence="2">
    <location>
        <begin position="552"/>
        <end position="571"/>
    </location>
</feature>
<dbReference type="SUPFAM" id="SSF56815">
    <property type="entry name" value="Sec1/munc18-like (SM) proteins"/>
    <property type="match status" value="1"/>
</dbReference>
<dbReference type="AlphaFoldDB" id="A0A9W8DXF2"/>
<comment type="similarity">
    <text evidence="1">Belongs to the STXBP/unc-18/SEC1 family.</text>
</comment>
<evidence type="ECO:0000313" key="4">
    <source>
        <dbReference type="Proteomes" id="UP001150538"/>
    </source>
</evidence>
<keyword evidence="4" id="KW-1185">Reference proteome</keyword>
<dbReference type="InterPro" id="IPR027482">
    <property type="entry name" value="Sec1-like_dom2"/>
</dbReference>
<protein>
    <submittedName>
        <fullName evidence="3">Vacuolar protein-sorting-associated protein 33</fullName>
    </submittedName>
</protein>
<sequence length="709" mass="78880">MKLHRGVPQVNVLELRDQIRSQLIQVLDSVRGTKALVIDTDLSGPLSYITDISLLREHGVEKVYYLEASPPQTDLQSVLYIARPKIPKIKWIADHIKSSGSESKNYTLYMVPRRTLLCERILEEEGVLGDLTLGEFRMDFVPLERDLLSLELGGTFKDLYLDGDFSGVYYAARGLMSLQGRYGFFPRIVGKGDYAQILGEILDRMRRELSSTDRNDVAQSKWAISEQFDSLVIIDRATDLVTPLLTPLSYEGLIDEVFGIKNGCAELESATSITDSRRQAGDGQTGTTENVPKKQRITLNDTDEVYTHVRGQNLSAVGHVLNRLAKDLQDKKDLLHKAKTTRELRQFADKIGEIQASRQSLQTRKYNISLAMFVMYLSSAIPYATDTSVNETDGTFIDISVVERIIKRTQSDDFNQMLEVEQKLGKEEISFLEQISALGDPSAAPPPSNGITYSVSQIPKPPSNIAPNSIYKLLRLLCLYYLTGGTSFKAKMYDQWCNEVLMAFGYQHRVTLNRLSSVGLFGPVLGTKTISLDAVTRSRFGFLGSEPVSGAQKTKKIPTAMNPSTKPRHPAHNNTFAYLRKTLNLCSEDVEVATPTDISYLYSGYAPLSIRLLQCLTRDEAVTKSTRLRRQSSAQRTTDPDDHGNHHSGPNSDTGGISGGWKGWEDVLAEVPGKTVDIIQRPKESTSSLFLSDSSRTVSGKDIIPLKAT</sequence>
<dbReference type="Proteomes" id="UP001150538">
    <property type="component" value="Unassembled WGS sequence"/>
</dbReference>
<name>A0A9W8DXF2_9FUNG</name>
<dbReference type="OrthoDB" id="10262287at2759"/>
<feature type="region of interest" description="Disordered" evidence="2">
    <location>
        <begin position="271"/>
        <end position="290"/>
    </location>
</feature>
<dbReference type="Gene3D" id="3.40.50.1910">
    <property type="match status" value="2"/>
</dbReference>
<gene>
    <name evidence="3" type="primary">VPS33</name>
    <name evidence="3" type="ORF">H4219_000177</name>
</gene>
<dbReference type="InterPro" id="IPR043155">
    <property type="entry name" value="VPS33_dom3b"/>
</dbReference>